<accession>A0A9N7NF80</accession>
<feature type="non-terminal residue" evidence="7">
    <location>
        <position position="324"/>
    </location>
</feature>
<dbReference type="PANTHER" id="PTHR31973">
    <property type="entry name" value="POLYPROTEIN, PUTATIVE-RELATED"/>
    <property type="match status" value="1"/>
</dbReference>
<dbReference type="Proteomes" id="UP001153555">
    <property type="component" value="Unassembled WGS sequence"/>
</dbReference>
<proteinExistence type="predicted"/>
<feature type="compositionally biased region" description="Low complexity" evidence="5">
    <location>
        <begin position="146"/>
        <end position="159"/>
    </location>
</feature>
<feature type="region of interest" description="Disordered" evidence="5">
    <location>
        <begin position="137"/>
        <end position="172"/>
    </location>
</feature>
<evidence type="ECO:0000256" key="3">
    <source>
        <dbReference type="ARBA" id="ARBA00022833"/>
    </source>
</evidence>
<evidence type="ECO:0000259" key="6">
    <source>
        <dbReference type="PROSITE" id="PS50966"/>
    </source>
</evidence>
<sequence>NLNSTKCSSILTPPFEQKMRNSYNESNGLEVLNVSLMILQVGGRHIVDLEERLCTCRKFQVDMFPCAHAIAAIRFENGNGYRFCTGMYSSASWRETYSQPIHPLSSETDWMVPEQIMSRRDAGSNRAQEIRAADAAAMPPLPPQNPTAAPLGGAAAQPGGVAGQGGAPPQATMQIPGQQVVMTRQEMQQMVAEAAAQAVQQVTNSLSQATAMSNIVAGSRQNAEEDESSYGGGGPPHDREMERMAEQLRQLQAKVDGRAERRARGHLFSADILAAPLPNNYKDTNLVFDGTSDPSRHVRTFENMAVLHGYTDPVSCRAFLSTLQ</sequence>
<evidence type="ECO:0000256" key="4">
    <source>
        <dbReference type="PROSITE-ProRule" id="PRU00325"/>
    </source>
</evidence>
<dbReference type="InterPro" id="IPR006564">
    <property type="entry name" value="Znf_PMZ"/>
</dbReference>
<dbReference type="AlphaFoldDB" id="A0A9N7NF80"/>
<evidence type="ECO:0000313" key="8">
    <source>
        <dbReference type="Proteomes" id="UP001153555"/>
    </source>
</evidence>
<evidence type="ECO:0000256" key="5">
    <source>
        <dbReference type="SAM" id="MobiDB-lite"/>
    </source>
</evidence>
<evidence type="ECO:0000256" key="2">
    <source>
        <dbReference type="ARBA" id="ARBA00022771"/>
    </source>
</evidence>
<evidence type="ECO:0000313" key="7">
    <source>
        <dbReference type="EMBL" id="CAA0828811.1"/>
    </source>
</evidence>
<reference evidence="7" key="1">
    <citation type="submission" date="2019-12" db="EMBL/GenBank/DDBJ databases">
        <authorList>
            <person name="Scholes J."/>
        </authorList>
    </citation>
    <scope>NUCLEOTIDE SEQUENCE</scope>
</reference>
<keyword evidence="2 4" id="KW-0863">Zinc-finger</keyword>
<dbReference type="OrthoDB" id="1931668at2759"/>
<comment type="caution">
    <text evidence="7">The sequence shown here is derived from an EMBL/GenBank/DDBJ whole genome shotgun (WGS) entry which is preliminary data.</text>
</comment>
<feature type="region of interest" description="Disordered" evidence="5">
    <location>
        <begin position="219"/>
        <end position="239"/>
    </location>
</feature>
<keyword evidence="8" id="KW-1185">Reference proteome</keyword>
<dbReference type="PANTHER" id="PTHR31973:SF187">
    <property type="entry name" value="MUTATOR TRANSPOSASE MUDRA PROTEIN"/>
    <property type="match status" value="1"/>
</dbReference>
<feature type="domain" description="SWIM-type" evidence="6">
    <location>
        <begin position="45"/>
        <end position="77"/>
    </location>
</feature>
<evidence type="ECO:0000256" key="1">
    <source>
        <dbReference type="ARBA" id="ARBA00022723"/>
    </source>
</evidence>
<dbReference type="PROSITE" id="PS50966">
    <property type="entry name" value="ZF_SWIM"/>
    <property type="match status" value="1"/>
</dbReference>
<gene>
    <name evidence="7" type="ORF">SHERM_24506</name>
</gene>
<dbReference type="InterPro" id="IPR007527">
    <property type="entry name" value="Znf_SWIM"/>
</dbReference>
<dbReference type="SMART" id="SM00575">
    <property type="entry name" value="ZnF_PMZ"/>
    <property type="match status" value="1"/>
</dbReference>
<keyword evidence="3" id="KW-0862">Zinc</keyword>
<dbReference type="EMBL" id="CACSLK010027752">
    <property type="protein sequence ID" value="CAA0828811.1"/>
    <property type="molecule type" value="Genomic_DNA"/>
</dbReference>
<name>A0A9N7NF80_STRHE</name>
<dbReference type="Pfam" id="PF04434">
    <property type="entry name" value="SWIM"/>
    <property type="match status" value="1"/>
</dbReference>
<protein>
    <submittedName>
        <fullName evidence="7">MuDR family transposase</fullName>
    </submittedName>
</protein>
<feature type="non-terminal residue" evidence="7">
    <location>
        <position position="1"/>
    </location>
</feature>
<dbReference type="GO" id="GO:0008270">
    <property type="term" value="F:zinc ion binding"/>
    <property type="evidence" value="ECO:0007669"/>
    <property type="project" value="UniProtKB-KW"/>
</dbReference>
<organism evidence="7 8">
    <name type="scientific">Striga hermonthica</name>
    <name type="common">Purple witchweed</name>
    <name type="synonym">Buchnera hermonthica</name>
    <dbReference type="NCBI Taxonomy" id="68872"/>
    <lineage>
        <taxon>Eukaryota</taxon>
        <taxon>Viridiplantae</taxon>
        <taxon>Streptophyta</taxon>
        <taxon>Embryophyta</taxon>
        <taxon>Tracheophyta</taxon>
        <taxon>Spermatophyta</taxon>
        <taxon>Magnoliopsida</taxon>
        <taxon>eudicotyledons</taxon>
        <taxon>Gunneridae</taxon>
        <taxon>Pentapetalae</taxon>
        <taxon>asterids</taxon>
        <taxon>lamiids</taxon>
        <taxon>Lamiales</taxon>
        <taxon>Orobanchaceae</taxon>
        <taxon>Buchnereae</taxon>
        <taxon>Striga</taxon>
    </lineage>
</organism>
<keyword evidence="1" id="KW-0479">Metal-binding</keyword>